<dbReference type="PANTHER" id="PTHR32481:SF0">
    <property type="entry name" value="AMINOPEPTIDASE YPDE-RELATED"/>
    <property type="match status" value="1"/>
</dbReference>
<evidence type="ECO:0000313" key="3">
    <source>
        <dbReference type="EMBL" id="MCE3531097.1"/>
    </source>
</evidence>
<dbReference type="InterPro" id="IPR051464">
    <property type="entry name" value="Peptidase_M42_aminopept"/>
</dbReference>
<dbReference type="SUPFAM" id="SSF53187">
    <property type="entry name" value="Zn-dependent exopeptidases"/>
    <property type="match status" value="1"/>
</dbReference>
<dbReference type="Proteomes" id="UP001320170">
    <property type="component" value="Unassembled WGS sequence"/>
</dbReference>
<dbReference type="Pfam" id="PF05343">
    <property type="entry name" value="Peptidase_M42"/>
    <property type="match status" value="1"/>
</dbReference>
<keyword evidence="1" id="KW-0479">Metal-binding</keyword>
<comment type="caution">
    <text evidence="3">The sequence shown here is derived from an EMBL/GenBank/DDBJ whole genome shotgun (WGS) entry which is preliminary data.</text>
</comment>
<sequence length="127" mass="13936">MGAIIGLKIMKLVYSMGLAGILNKDICYEKIKSIMIPHQELLNWVLDLAQKNNIQVQLDSEIGYGQDGSKVQGSGSGVPSVNIGVPIRYAHQQAGMFDKRDYDQAVKLVSLIVTHLNQQVVEQIKAG</sequence>
<evidence type="ECO:0000313" key="4">
    <source>
        <dbReference type="Proteomes" id="UP001320170"/>
    </source>
</evidence>
<evidence type="ECO:0000256" key="1">
    <source>
        <dbReference type="ARBA" id="ARBA00022723"/>
    </source>
</evidence>
<name>A0ABS8WZD1_9GAMM</name>
<reference evidence="3 4" key="1">
    <citation type="journal article" date="2024" name="Pathogens">
        <title>Characterization of a Novel Species of Legionella Isolated from a Healthcare Facility: Legionella resiliens sp. nov.</title>
        <authorList>
            <person name="Cristino S."/>
            <person name="Pascale M.R."/>
            <person name="Marino F."/>
            <person name="Derelitto C."/>
            <person name="Salaris S."/>
            <person name="Orsini M."/>
            <person name="Squarzoni S."/>
            <person name="Grottola A."/>
            <person name="Girolamini L."/>
        </authorList>
    </citation>
    <scope>NUCLEOTIDE SEQUENCE [LARGE SCALE GENOMIC DNA]</scope>
    <source>
        <strain evidence="3 4">8cVS16</strain>
    </source>
</reference>
<gene>
    <name evidence="3" type="ORF">LXO92_01745</name>
</gene>
<dbReference type="Gene3D" id="3.40.630.10">
    <property type="entry name" value="Zn peptidases"/>
    <property type="match status" value="1"/>
</dbReference>
<proteinExistence type="predicted"/>
<dbReference type="EMBL" id="JAJTND010000001">
    <property type="protein sequence ID" value="MCE3531097.1"/>
    <property type="molecule type" value="Genomic_DNA"/>
</dbReference>
<evidence type="ECO:0000256" key="2">
    <source>
        <dbReference type="ARBA" id="ARBA00022801"/>
    </source>
</evidence>
<dbReference type="PANTHER" id="PTHR32481">
    <property type="entry name" value="AMINOPEPTIDASE"/>
    <property type="match status" value="1"/>
</dbReference>
<keyword evidence="4" id="KW-1185">Reference proteome</keyword>
<organism evidence="3 4">
    <name type="scientific">Legionella resiliens</name>
    <dbReference type="NCBI Taxonomy" id="2905958"/>
    <lineage>
        <taxon>Bacteria</taxon>
        <taxon>Pseudomonadati</taxon>
        <taxon>Pseudomonadota</taxon>
        <taxon>Gammaproteobacteria</taxon>
        <taxon>Legionellales</taxon>
        <taxon>Legionellaceae</taxon>
        <taxon>Legionella</taxon>
    </lineage>
</organism>
<dbReference type="InterPro" id="IPR008007">
    <property type="entry name" value="Peptidase_M42"/>
</dbReference>
<accession>A0ABS8WZD1</accession>
<keyword evidence="2" id="KW-0378">Hydrolase</keyword>
<protein>
    <submittedName>
        <fullName evidence="3">Uncharacterized protein</fullName>
    </submittedName>
</protein>